<dbReference type="PRINTS" id="PR00377">
    <property type="entry name" value="IMPHPHTASES"/>
</dbReference>
<feature type="binding site" evidence="6">
    <location>
        <position position="86"/>
    </location>
    <ligand>
        <name>Mg(2+)</name>
        <dbReference type="ChEBI" id="CHEBI:18420"/>
        <label>1</label>
    </ligand>
</feature>
<evidence type="ECO:0000256" key="2">
    <source>
        <dbReference type="ARBA" id="ARBA00022475"/>
    </source>
</evidence>
<evidence type="ECO:0000256" key="1">
    <source>
        <dbReference type="ARBA" id="ARBA00005289"/>
    </source>
</evidence>
<dbReference type="Gene3D" id="3.30.540.10">
    <property type="entry name" value="Fructose-1,6-Bisphosphatase, subunit A, domain 1"/>
    <property type="match status" value="1"/>
</dbReference>
<dbReference type="InterPro" id="IPR000760">
    <property type="entry name" value="Inositol_monophosphatase-like"/>
</dbReference>
<keyword evidence="6 7" id="KW-0460">Magnesium</keyword>
<dbReference type="PANTHER" id="PTHR43028">
    <property type="entry name" value="3'(2'),5'-BISPHOSPHATE NUCLEOTIDASE 1"/>
    <property type="match status" value="1"/>
</dbReference>
<evidence type="ECO:0000256" key="5">
    <source>
        <dbReference type="ARBA" id="ARBA00023136"/>
    </source>
</evidence>
<dbReference type="EMBL" id="CP065592">
    <property type="protein sequence ID" value="QPQ56120.1"/>
    <property type="molecule type" value="Genomic_DNA"/>
</dbReference>
<feature type="binding site" evidence="7">
    <location>
        <position position="210"/>
    </location>
    <ligand>
        <name>Mg(2+)</name>
        <dbReference type="ChEBI" id="CHEBI:18420"/>
        <label>1</label>
        <note>catalytic</note>
    </ligand>
</feature>
<feature type="binding site" evidence="6">
    <location>
        <begin position="86"/>
        <end position="89"/>
    </location>
    <ligand>
        <name>substrate</name>
    </ligand>
</feature>
<name>A0A7T2GLL6_9SPHN</name>
<dbReference type="KEGG" id="sflv:IC614_06025"/>
<feature type="binding site" evidence="6">
    <location>
        <position position="210"/>
    </location>
    <ligand>
        <name>Mg(2+)</name>
        <dbReference type="ChEBI" id="CHEBI:18420"/>
        <label>2</label>
    </ligand>
</feature>
<evidence type="ECO:0000313" key="8">
    <source>
        <dbReference type="EMBL" id="QPQ56120.1"/>
    </source>
</evidence>
<evidence type="ECO:0000256" key="7">
    <source>
        <dbReference type="PIRSR" id="PIRSR600760-2"/>
    </source>
</evidence>
<sequence length="256" mass="27276">MSALLNILVQTALEAGAEIEAIYGAGCATDYKEDGSPVTEADRKAEAIILARLATFYPDIPILAEEEACAGRIPDLGRRFFCVDPLDGTKGFVQRNGEFTVNIALVENGAPVAGVVYAPDSHALFYGARGEGAFRQREGSVLQPIRTRPRPEAGLTAIGSRNHQKPETDAWVAGKGIAEFLPSGSSLKFCLIAEGSADVYPRHGPTMEWDTAAGQAVLEAAGGRVMMLDGDCEMGPLRYGKVETGFLNPNFVAWGI</sequence>
<keyword evidence="3 6" id="KW-0997">Cell inner membrane</keyword>
<evidence type="ECO:0000256" key="4">
    <source>
        <dbReference type="ARBA" id="ARBA00022801"/>
    </source>
</evidence>
<dbReference type="AlphaFoldDB" id="A0A7T2GLL6"/>
<feature type="binding site" evidence="7">
    <location>
        <position position="87"/>
    </location>
    <ligand>
        <name>Mg(2+)</name>
        <dbReference type="ChEBI" id="CHEBI:18420"/>
        <label>1</label>
        <note>catalytic</note>
    </ligand>
</feature>
<keyword evidence="5 6" id="KW-0472">Membrane</keyword>
<dbReference type="EC" id="3.1.3.7" evidence="6"/>
<comment type="function">
    <text evidence="6">Converts adenosine-3',5'-bisphosphate (PAP) to AMP.</text>
</comment>
<gene>
    <name evidence="6 8" type="primary">cysQ</name>
    <name evidence="8" type="ORF">IC614_06025</name>
</gene>
<accession>A0A7T2GLL6</accession>
<protein>
    <recommendedName>
        <fullName evidence="6">3'(2'),5'-bisphosphate nucleotidase CysQ</fullName>
        <ecNumber evidence="6">3.1.3.7</ecNumber>
    </recommendedName>
    <alternativeName>
        <fullName evidence="6">3'(2'),5-bisphosphonucleoside 3'(2')-phosphohydrolase</fullName>
    </alternativeName>
    <alternativeName>
        <fullName evidence="6">3'-phosphoadenosine 5'-phosphate phosphatase</fullName>
        <shortName evidence="6">PAP phosphatase</shortName>
    </alternativeName>
</protein>
<feature type="binding site" evidence="6">
    <location>
        <position position="210"/>
    </location>
    <ligand>
        <name>substrate</name>
    </ligand>
</feature>
<dbReference type="InterPro" id="IPR006240">
    <property type="entry name" value="CysQ"/>
</dbReference>
<feature type="binding site" evidence="6">
    <location>
        <position position="84"/>
    </location>
    <ligand>
        <name>Mg(2+)</name>
        <dbReference type="ChEBI" id="CHEBI:18420"/>
        <label>2</label>
    </ligand>
</feature>
<dbReference type="NCBIfam" id="TIGR01331">
    <property type="entry name" value="bisphos_cysQ"/>
    <property type="match status" value="1"/>
</dbReference>
<dbReference type="GO" id="GO:0005886">
    <property type="term" value="C:plasma membrane"/>
    <property type="evidence" value="ECO:0007669"/>
    <property type="project" value="UniProtKB-SubCell"/>
</dbReference>
<dbReference type="GO" id="GO:0008441">
    <property type="term" value="F:3'(2'),5'-bisphosphate nucleotidase activity"/>
    <property type="evidence" value="ECO:0007669"/>
    <property type="project" value="UniProtKB-UniRule"/>
</dbReference>
<feature type="binding site" evidence="6">
    <location>
        <position position="65"/>
    </location>
    <ligand>
        <name>substrate</name>
    </ligand>
</feature>
<dbReference type="Gene3D" id="3.40.190.80">
    <property type="match status" value="1"/>
</dbReference>
<dbReference type="GO" id="GO:0050427">
    <property type="term" value="P:3'-phosphoadenosine 5'-phosphosulfate metabolic process"/>
    <property type="evidence" value="ECO:0007669"/>
    <property type="project" value="TreeGrafter"/>
</dbReference>
<evidence type="ECO:0000256" key="6">
    <source>
        <dbReference type="HAMAP-Rule" id="MF_02095"/>
    </source>
</evidence>
<keyword evidence="4 6" id="KW-0378">Hydrolase</keyword>
<feature type="binding site" evidence="7">
    <location>
        <position position="86"/>
    </location>
    <ligand>
        <name>Mg(2+)</name>
        <dbReference type="ChEBI" id="CHEBI:18420"/>
        <label>1</label>
        <note>catalytic</note>
    </ligand>
</feature>
<comment type="subcellular location">
    <subcellularLocation>
        <location evidence="6">Cell inner membrane</location>
        <topology evidence="6">Peripheral membrane protein</topology>
        <orientation evidence="6">Cytoplasmic side</orientation>
    </subcellularLocation>
</comment>
<feature type="binding site" evidence="6">
    <location>
        <position position="84"/>
    </location>
    <ligand>
        <name>Mg(2+)</name>
        <dbReference type="ChEBI" id="CHEBI:18420"/>
        <label>1</label>
    </ligand>
</feature>
<feature type="binding site" evidence="6">
    <location>
        <position position="87"/>
    </location>
    <ligand>
        <name>Mg(2+)</name>
        <dbReference type="ChEBI" id="CHEBI:18420"/>
        <label>2</label>
    </ligand>
</feature>
<feature type="binding site" evidence="7">
    <location>
        <position position="84"/>
    </location>
    <ligand>
        <name>Mg(2+)</name>
        <dbReference type="ChEBI" id="CHEBI:18420"/>
        <label>1</label>
        <note>catalytic</note>
    </ligand>
</feature>
<feature type="binding site" evidence="7">
    <location>
        <position position="65"/>
    </location>
    <ligand>
        <name>Mg(2+)</name>
        <dbReference type="ChEBI" id="CHEBI:18420"/>
        <label>1</label>
        <note>catalytic</note>
    </ligand>
</feature>
<keyword evidence="2 6" id="KW-1003">Cell membrane</keyword>
<keyword evidence="6 7" id="KW-0479">Metal-binding</keyword>
<dbReference type="RefSeq" id="WP_200972980.1">
    <property type="nucleotide sequence ID" value="NZ_CP065592.1"/>
</dbReference>
<keyword evidence="9" id="KW-1185">Reference proteome</keyword>
<dbReference type="PANTHER" id="PTHR43028:SF5">
    <property type="entry name" value="3'(2'),5'-BISPHOSPHATE NUCLEOTIDASE 1"/>
    <property type="match status" value="1"/>
</dbReference>
<dbReference type="Proteomes" id="UP000594873">
    <property type="component" value="Chromosome"/>
</dbReference>
<reference evidence="8 9" key="1">
    <citation type="submission" date="2020-11" db="EMBL/GenBank/DDBJ databases">
        <title>Genome seq and assembly of Sphingosinicella sp.</title>
        <authorList>
            <person name="Chhetri G."/>
        </authorList>
    </citation>
    <scope>NUCLEOTIDE SEQUENCE [LARGE SCALE GENOMIC DNA]</scope>
    <source>
        <strain evidence="8 9">UDD2</strain>
    </source>
</reference>
<dbReference type="GO" id="GO:0000103">
    <property type="term" value="P:sulfate assimilation"/>
    <property type="evidence" value="ECO:0007669"/>
    <property type="project" value="TreeGrafter"/>
</dbReference>
<dbReference type="SUPFAM" id="SSF56655">
    <property type="entry name" value="Carbohydrate phosphatase"/>
    <property type="match status" value="1"/>
</dbReference>
<dbReference type="CDD" id="cd01638">
    <property type="entry name" value="CysQ"/>
    <property type="match status" value="1"/>
</dbReference>
<dbReference type="PROSITE" id="PS00630">
    <property type="entry name" value="IMP_2"/>
    <property type="match status" value="1"/>
</dbReference>
<evidence type="ECO:0000256" key="3">
    <source>
        <dbReference type="ARBA" id="ARBA00022519"/>
    </source>
</evidence>
<dbReference type="InterPro" id="IPR020550">
    <property type="entry name" value="Inositol_monophosphatase_CS"/>
</dbReference>
<dbReference type="GO" id="GO:0000287">
    <property type="term" value="F:magnesium ion binding"/>
    <property type="evidence" value="ECO:0007669"/>
    <property type="project" value="UniProtKB-UniRule"/>
</dbReference>
<evidence type="ECO:0000313" key="9">
    <source>
        <dbReference type="Proteomes" id="UP000594873"/>
    </source>
</evidence>
<dbReference type="GO" id="GO:0046854">
    <property type="term" value="P:phosphatidylinositol phosphate biosynthetic process"/>
    <property type="evidence" value="ECO:0007669"/>
    <property type="project" value="InterPro"/>
</dbReference>
<comment type="similarity">
    <text evidence="1 6">Belongs to the inositol monophosphatase superfamily. CysQ family.</text>
</comment>
<comment type="cofactor">
    <cofactor evidence="6 7">
        <name>Mg(2+)</name>
        <dbReference type="ChEBI" id="CHEBI:18420"/>
    </cofactor>
</comment>
<feature type="binding site" evidence="6">
    <location>
        <position position="65"/>
    </location>
    <ligand>
        <name>Mg(2+)</name>
        <dbReference type="ChEBI" id="CHEBI:18420"/>
        <label>1</label>
    </ligand>
</feature>
<comment type="catalytic activity">
    <reaction evidence="6">
        <text>adenosine 3',5'-bisphosphate + H2O = AMP + phosphate</text>
        <dbReference type="Rhea" id="RHEA:10040"/>
        <dbReference type="ChEBI" id="CHEBI:15377"/>
        <dbReference type="ChEBI" id="CHEBI:43474"/>
        <dbReference type="ChEBI" id="CHEBI:58343"/>
        <dbReference type="ChEBI" id="CHEBI:456215"/>
        <dbReference type="EC" id="3.1.3.7"/>
    </reaction>
</comment>
<dbReference type="Pfam" id="PF00459">
    <property type="entry name" value="Inositol_P"/>
    <property type="match status" value="1"/>
</dbReference>
<organism evidence="8 9">
    <name type="scientific">Allosphingosinicella flava</name>
    <dbReference type="NCBI Taxonomy" id="2771430"/>
    <lineage>
        <taxon>Bacteria</taxon>
        <taxon>Pseudomonadati</taxon>
        <taxon>Pseudomonadota</taxon>
        <taxon>Alphaproteobacteria</taxon>
        <taxon>Sphingomonadales</taxon>
        <taxon>Sphingomonadaceae</taxon>
        <taxon>Allosphingosinicella</taxon>
    </lineage>
</organism>
<proteinExistence type="inferred from homology"/>
<dbReference type="HAMAP" id="MF_02095">
    <property type="entry name" value="CysQ"/>
    <property type="match status" value="1"/>
</dbReference>
<dbReference type="InterPro" id="IPR050725">
    <property type="entry name" value="CysQ/Inositol_MonoPase"/>
</dbReference>